<dbReference type="Pfam" id="PF00581">
    <property type="entry name" value="Rhodanese"/>
    <property type="match status" value="1"/>
</dbReference>
<dbReference type="CDD" id="cd00158">
    <property type="entry name" value="RHOD"/>
    <property type="match status" value="1"/>
</dbReference>
<dbReference type="Gene3D" id="3.40.250.10">
    <property type="entry name" value="Rhodanese-like domain"/>
    <property type="match status" value="1"/>
</dbReference>
<name>A0A238WZ84_9ACTN</name>
<dbReference type="InterPro" id="IPR001763">
    <property type="entry name" value="Rhodanese-like_dom"/>
</dbReference>
<proteinExistence type="predicted"/>
<feature type="domain" description="Rhodanese" evidence="1">
    <location>
        <begin position="15"/>
        <end position="38"/>
    </location>
</feature>
<protein>
    <submittedName>
        <fullName evidence="2">Rhodanese-like domain-containing protein</fullName>
    </submittedName>
</protein>
<organism evidence="2 3">
    <name type="scientific">Blastococcus mobilis</name>
    <dbReference type="NCBI Taxonomy" id="1938746"/>
    <lineage>
        <taxon>Bacteria</taxon>
        <taxon>Bacillati</taxon>
        <taxon>Actinomycetota</taxon>
        <taxon>Actinomycetes</taxon>
        <taxon>Geodermatophilales</taxon>
        <taxon>Geodermatophilaceae</taxon>
        <taxon>Blastococcus</taxon>
    </lineage>
</organism>
<evidence type="ECO:0000259" key="1">
    <source>
        <dbReference type="PROSITE" id="PS50206"/>
    </source>
</evidence>
<sequence length="42" mass="4554">MIPEIDQNAFAARLAEGGSLVVDVREAREYRPGHVPGATTCR</sequence>
<accession>A0A238WZ84</accession>
<dbReference type="AlphaFoldDB" id="A0A238WZ84"/>
<dbReference type="InterPro" id="IPR036873">
    <property type="entry name" value="Rhodanese-like_dom_sf"/>
</dbReference>
<keyword evidence="3" id="KW-1185">Reference proteome</keyword>
<dbReference type="EMBL" id="FZNO01000010">
    <property type="protein sequence ID" value="SNR51762.1"/>
    <property type="molecule type" value="Genomic_DNA"/>
</dbReference>
<evidence type="ECO:0000313" key="2">
    <source>
        <dbReference type="EMBL" id="SNR51762.1"/>
    </source>
</evidence>
<reference evidence="2 3" key="1">
    <citation type="submission" date="2017-06" db="EMBL/GenBank/DDBJ databases">
        <authorList>
            <person name="Kim H.J."/>
            <person name="Triplett B.A."/>
        </authorList>
    </citation>
    <scope>NUCLEOTIDE SEQUENCE [LARGE SCALE GENOMIC DNA]</scope>
    <source>
        <strain evidence="2 3">DSM 44272</strain>
    </source>
</reference>
<evidence type="ECO:0000313" key="3">
    <source>
        <dbReference type="Proteomes" id="UP000198403"/>
    </source>
</evidence>
<gene>
    <name evidence="2" type="ORF">SAMN06272737_110158</name>
</gene>
<dbReference type="PROSITE" id="PS50206">
    <property type="entry name" value="RHODANESE_3"/>
    <property type="match status" value="1"/>
</dbReference>
<dbReference type="SUPFAM" id="SSF52821">
    <property type="entry name" value="Rhodanese/Cell cycle control phosphatase"/>
    <property type="match status" value="1"/>
</dbReference>
<dbReference type="Proteomes" id="UP000198403">
    <property type="component" value="Unassembled WGS sequence"/>
</dbReference>